<dbReference type="InParanoid" id="G2XVT1"/>
<gene>
    <name evidence="2" type="ORF">BofuT4_P055020.1</name>
</gene>
<dbReference type="HOGENOM" id="CLU_2222837_0_0_1"/>
<dbReference type="AlphaFoldDB" id="G2XVT1"/>
<sequence length="106" mass="12251">MYVCTYVCMYNTLVTKTHIVPTNQPQPTRSPNYRVKVNPPPQRKNLGISADEENESISIDGVSRRLHKNERRTLIVEDEDAEGARKLSRNSRLPPRRYSQKTRVAL</sequence>
<proteinExistence type="predicted"/>
<feature type="compositionally biased region" description="Polar residues" evidence="1">
    <location>
        <begin position="20"/>
        <end position="31"/>
    </location>
</feature>
<name>G2XVT1_BOTF4</name>
<feature type="compositionally biased region" description="Basic residues" evidence="1">
    <location>
        <begin position="86"/>
        <end position="100"/>
    </location>
</feature>
<feature type="region of interest" description="Disordered" evidence="1">
    <location>
        <begin position="20"/>
        <end position="47"/>
    </location>
</feature>
<reference evidence="3" key="1">
    <citation type="journal article" date="2011" name="PLoS Genet.">
        <title>Genomic analysis of the necrotrophic fungal pathogens Sclerotinia sclerotiorum and Botrytis cinerea.</title>
        <authorList>
            <person name="Amselem J."/>
            <person name="Cuomo C.A."/>
            <person name="van Kan J.A."/>
            <person name="Viaud M."/>
            <person name="Benito E.P."/>
            <person name="Couloux A."/>
            <person name="Coutinho P.M."/>
            <person name="de Vries R.P."/>
            <person name="Dyer P.S."/>
            <person name="Fillinger S."/>
            <person name="Fournier E."/>
            <person name="Gout L."/>
            <person name="Hahn M."/>
            <person name="Kohn L."/>
            <person name="Lapalu N."/>
            <person name="Plummer K.M."/>
            <person name="Pradier J.M."/>
            <person name="Quevillon E."/>
            <person name="Sharon A."/>
            <person name="Simon A."/>
            <person name="ten Have A."/>
            <person name="Tudzynski B."/>
            <person name="Tudzynski P."/>
            <person name="Wincker P."/>
            <person name="Andrew M."/>
            <person name="Anthouard V."/>
            <person name="Beever R.E."/>
            <person name="Beffa R."/>
            <person name="Benoit I."/>
            <person name="Bouzid O."/>
            <person name="Brault B."/>
            <person name="Chen Z."/>
            <person name="Choquer M."/>
            <person name="Collemare J."/>
            <person name="Cotton P."/>
            <person name="Danchin E.G."/>
            <person name="Da Silva C."/>
            <person name="Gautier A."/>
            <person name="Giraud C."/>
            <person name="Giraud T."/>
            <person name="Gonzalez C."/>
            <person name="Grossetete S."/>
            <person name="Guldener U."/>
            <person name="Henrissat B."/>
            <person name="Howlett B.J."/>
            <person name="Kodira C."/>
            <person name="Kretschmer M."/>
            <person name="Lappartient A."/>
            <person name="Leroch M."/>
            <person name="Levis C."/>
            <person name="Mauceli E."/>
            <person name="Neuveglise C."/>
            <person name="Oeser B."/>
            <person name="Pearson M."/>
            <person name="Poulain J."/>
            <person name="Poussereau N."/>
            <person name="Quesneville H."/>
            <person name="Rascle C."/>
            <person name="Schumacher J."/>
            <person name="Segurens B."/>
            <person name="Sexton A."/>
            <person name="Silva E."/>
            <person name="Sirven C."/>
            <person name="Soanes D.M."/>
            <person name="Talbot N.J."/>
            <person name="Templeton M."/>
            <person name="Yandava C."/>
            <person name="Yarden O."/>
            <person name="Zeng Q."/>
            <person name="Rollins J.A."/>
            <person name="Lebrun M.H."/>
            <person name="Dickman M."/>
        </authorList>
    </citation>
    <scope>NUCLEOTIDE SEQUENCE [LARGE SCALE GENOMIC DNA]</scope>
    <source>
        <strain evidence="3">T4</strain>
    </source>
</reference>
<organism evidence="2 3">
    <name type="scientific">Botryotinia fuckeliana (strain T4)</name>
    <name type="common">Noble rot fungus</name>
    <name type="synonym">Botrytis cinerea</name>
    <dbReference type="NCBI Taxonomy" id="999810"/>
    <lineage>
        <taxon>Eukaryota</taxon>
        <taxon>Fungi</taxon>
        <taxon>Dikarya</taxon>
        <taxon>Ascomycota</taxon>
        <taxon>Pezizomycotina</taxon>
        <taxon>Leotiomycetes</taxon>
        <taxon>Helotiales</taxon>
        <taxon>Sclerotiniaceae</taxon>
        <taxon>Botrytis</taxon>
    </lineage>
</organism>
<evidence type="ECO:0000256" key="1">
    <source>
        <dbReference type="SAM" id="MobiDB-lite"/>
    </source>
</evidence>
<protein>
    <submittedName>
        <fullName evidence="2">Uncharacterized protein</fullName>
    </submittedName>
</protein>
<dbReference type="EMBL" id="FQ790271">
    <property type="protein sequence ID" value="CCD44601.1"/>
    <property type="molecule type" value="Genomic_DNA"/>
</dbReference>
<dbReference type="Proteomes" id="UP000008177">
    <property type="component" value="Unplaced contigs"/>
</dbReference>
<accession>G2XVT1</accession>
<feature type="region of interest" description="Disordered" evidence="1">
    <location>
        <begin position="81"/>
        <end position="106"/>
    </location>
</feature>
<evidence type="ECO:0000313" key="2">
    <source>
        <dbReference type="EMBL" id="CCD44601.1"/>
    </source>
</evidence>
<evidence type="ECO:0000313" key="3">
    <source>
        <dbReference type="Proteomes" id="UP000008177"/>
    </source>
</evidence>